<dbReference type="Proteomes" id="UP000472320">
    <property type="component" value="Unassembled WGS sequence"/>
</dbReference>
<evidence type="ECO:0000256" key="3">
    <source>
        <dbReference type="ARBA" id="ARBA00023004"/>
    </source>
</evidence>
<comment type="caution">
    <text evidence="5">The sequence shown here is derived from an EMBL/GenBank/DDBJ whole genome shotgun (WGS) entry which is preliminary data.</text>
</comment>
<evidence type="ECO:0000313" key="6">
    <source>
        <dbReference type="Proteomes" id="UP000472320"/>
    </source>
</evidence>
<dbReference type="InterPro" id="IPR035938">
    <property type="entry name" value="Hemerythrin-like_sf"/>
</dbReference>
<dbReference type="PANTHER" id="PTHR37164">
    <property type="entry name" value="BACTERIOHEMERYTHRIN"/>
    <property type="match status" value="1"/>
</dbReference>
<dbReference type="GO" id="GO:0046872">
    <property type="term" value="F:metal ion binding"/>
    <property type="evidence" value="ECO:0007669"/>
    <property type="project" value="UniProtKB-KW"/>
</dbReference>
<dbReference type="InterPro" id="IPR012827">
    <property type="entry name" value="Hemerythrin_metal-bd"/>
</dbReference>
<dbReference type="CDD" id="cd12107">
    <property type="entry name" value="Hemerythrin"/>
    <property type="match status" value="1"/>
</dbReference>
<dbReference type="NCBIfam" id="TIGR02481">
    <property type="entry name" value="hemeryth_dom"/>
    <property type="match status" value="1"/>
</dbReference>
<dbReference type="InterPro" id="IPR012312">
    <property type="entry name" value="Hemerythrin-like"/>
</dbReference>
<feature type="domain" description="Hemerythrin-like" evidence="4">
    <location>
        <begin position="13"/>
        <end position="117"/>
    </location>
</feature>
<dbReference type="Pfam" id="PF01814">
    <property type="entry name" value="Hemerythrin"/>
    <property type="match status" value="1"/>
</dbReference>
<name>A0A6L6QLS3_9BURK</name>
<evidence type="ECO:0000259" key="4">
    <source>
        <dbReference type="Pfam" id="PF01814"/>
    </source>
</evidence>
<sequence>MDSIVFGPDLALGIPVLDQSHRIVFDMLEAMENLPRPAFDKACRELATEFMEHLREENSLMERIDYPAAQVHRAAHGNLLERISRALRLLRDGEEATARDIVRSLPDWLEAHINTMDLALAIAVSRLT</sequence>
<accession>A0A6L6QLS3</accession>
<dbReference type="InterPro" id="IPR050669">
    <property type="entry name" value="Hemerythrin"/>
</dbReference>
<dbReference type="EMBL" id="WNKX01000015">
    <property type="protein sequence ID" value="MTW12656.1"/>
    <property type="molecule type" value="Genomic_DNA"/>
</dbReference>
<evidence type="ECO:0000256" key="2">
    <source>
        <dbReference type="ARBA" id="ARBA00022723"/>
    </source>
</evidence>
<proteinExistence type="inferred from homology"/>
<comment type="similarity">
    <text evidence="1">Belongs to the hemerythrin family.</text>
</comment>
<dbReference type="SUPFAM" id="SSF47188">
    <property type="entry name" value="Hemerythrin-like"/>
    <property type="match status" value="1"/>
</dbReference>
<dbReference type="Gene3D" id="1.20.120.50">
    <property type="entry name" value="Hemerythrin-like"/>
    <property type="match status" value="1"/>
</dbReference>
<evidence type="ECO:0000313" key="5">
    <source>
        <dbReference type="EMBL" id="MTW12656.1"/>
    </source>
</evidence>
<dbReference type="RefSeq" id="WP_155455584.1">
    <property type="nucleotide sequence ID" value="NZ_WNKX01000015.1"/>
</dbReference>
<gene>
    <name evidence="5" type="ORF">GM658_18765</name>
</gene>
<keyword evidence="3" id="KW-0408">Iron</keyword>
<keyword evidence="2" id="KW-0479">Metal-binding</keyword>
<protein>
    <recommendedName>
        <fullName evidence="4">Hemerythrin-like domain-containing protein</fullName>
    </recommendedName>
</protein>
<reference evidence="5 6" key="1">
    <citation type="submission" date="2019-11" db="EMBL/GenBank/DDBJ databases">
        <title>Type strains purchased from KCTC, JCM and DSMZ.</title>
        <authorList>
            <person name="Lu H."/>
        </authorList>
    </citation>
    <scope>NUCLEOTIDE SEQUENCE [LARGE SCALE GENOMIC DNA]</scope>
    <source>
        <strain evidence="5 6">JCM 31587</strain>
    </source>
</reference>
<dbReference type="PANTHER" id="PTHR37164:SF1">
    <property type="entry name" value="BACTERIOHEMERYTHRIN"/>
    <property type="match status" value="1"/>
</dbReference>
<dbReference type="AlphaFoldDB" id="A0A6L6QLS3"/>
<keyword evidence="6" id="KW-1185">Reference proteome</keyword>
<dbReference type="OrthoDB" id="5296936at2"/>
<organism evidence="5 6">
    <name type="scientific">Massilia eburnea</name>
    <dbReference type="NCBI Taxonomy" id="1776165"/>
    <lineage>
        <taxon>Bacteria</taxon>
        <taxon>Pseudomonadati</taxon>
        <taxon>Pseudomonadota</taxon>
        <taxon>Betaproteobacteria</taxon>
        <taxon>Burkholderiales</taxon>
        <taxon>Oxalobacteraceae</taxon>
        <taxon>Telluria group</taxon>
        <taxon>Massilia</taxon>
    </lineage>
</organism>
<evidence type="ECO:0000256" key="1">
    <source>
        <dbReference type="ARBA" id="ARBA00010587"/>
    </source>
</evidence>